<dbReference type="Pfam" id="PF03401">
    <property type="entry name" value="TctC"/>
    <property type="match status" value="1"/>
</dbReference>
<evidence type="ECO:0000313" key="4">
    <source>
        <dbReference type="Proteomes" id="UP000016368"/>
    </source>
</evidence>
<dbReference type="PANTHER" id="PTHR42928:SF5">
    <property type="entry name" value="BLR1237 PROTEIN"/>
    <property type="match status" value="1"/>
</dbReference>
<comment type="caution">
    <text evidence="3">The sequence shown here is derived from an EMBL/GenBank/DDBJ whole genome shotgun (WGS) entry which is preliminary data.</text>
</comment>
<dbReference type="eggNOG" id="COG3181">
    <property type="taxonomic scope" value="Bacteria"/>
</dbReference>
<comment type="similarity">
    <text evidence="1">Belongs to the UPF0065 (bug) family.</text>
</comment>
<dbReference type="RefSeq" id="WP_006296360.1">
    <property type="nucleotide sequence ID" value="NZ_AEGR01000024.1"/>
</dbReference>
<protein>
    <recommendedName>
        <fullName evidence="5">Extra-cytoplasmic solute receptor</fullName>
    </recommendedName>
</protein>
<sequence length="323" mass="33955">MNIRIPKLLGLLLGLLMTGIVAAQDKFPEGPVKIIVPFAAGGGVDNAARLLAKQLQTDLGVPVIVDNRPGASGAIGGKAVQTAPADGLTLLFSAATQVLTKEAMAKPPYDPLTDFSFIARTASAPLLMVIAPNLPQTQIKDVMQAARSEPDKWYAGLPALGAPSHLATLMLAKEGQLNLATVVYRGTAPALTDVAGGTTQILIDSIISLQSLAKAGKVKPIAVTSAKRSALMPEVPTAAESGFPNFVAESWYGVWGPKGLSVQRQQMLNKAINEATRQLIKSGAYAPLGIDPVIETIDDFKKYSQRYVSESAALLKSSGYKPE</sequence>
<dbReference type="InterPro" id="IPR042100">
    <property type="entry name" value="Bug_dom1"/>
</dbReference>
<dbReference type="PANTHER" id="PTHR42928">
    <property type="entry name" value="TRICARBOXYLATE-BINDING PROTEIN"/>
    <property type="match status" value="1"/>
</dbReference>
<dbReference type="EMBL" id="AEGR01000024">
    <property type="protein sequence ID" value="EGI78283.1"/>
    <property type="molecule type" value="Genomic_DNA"/>
</dbReference>
<dbReference type="InterPro" id="IPR005064">
    <property type="entry name" value="BUG"/>
</dbReference>
<accession>F3KPM5</accession>
<dbReference type="Proteomes" id="UP000016368">
    <property type="component" value="Unassembled WGS sequence"/>
</dbReference>
<proteinExistence type="inferred from homology"/>
<reference evidence="3 4" key="1">
    <citation type="journal article" date="2011" name="EMBO J.">
        <title>Structural diversity of bacterial flagellar motors.</title>
        <authorList>
            <person name="Chen S."/>
            <person name="Beeby M."/>
            <person name="Murphy G.E."/>
            <person name="Leadbetter J.R."/>
            <person name="Hendrixson D.R."/>
            <person name="Briegel A."/>
            <person name="Li Z."/>
            <person name="Shi J."/>
            <person name="Tocheva E.I."/>
            <person name="Muller A."/>
            <person name="Dobro M.J."/>
            <person name="Jensen G.J."/>
        </authorList>
    </citation>
    <scope>NUCLEOTIDE SEQUENCE [LARGE SCALE GENOMIC DNA]</scope>
    <source>
        <strain evidence="3 4">ATCC 19624</strain>
    </source>
</reference>
<dbReference type="Gene3D" id="3.40.190.150">
    <property type="entry name" value="Bordetella uptake gene, domain 1"/>
    <property type="match status" value="1"/>
</dbReference>
<dbReference type="SUPFAM" id="SSF53850">
    <property type="entry name" value="Periplasmic binding protein-like II"/>
    <property type="match status" value="1"/>
</dbReference>
<dbReference type="PIRSF" id="PIRSF017082">
    <property type="entry name" value="YflP"/>
    <property type="match status" value="1"/>
</dbReference>
<organism evidence="3 4">
    <name type="scientific">Hylemonella gracilis ATCC 19624</name>
    <dbReference type="NCBI Taxonomy" id="887062"/>
    <lineage>
        <taxon>Bacteria</taxon>
        <taxon>Pseudomonadati</taxon>
        <taxon>Pseudomonadota</taxon>
        <taxon>Betaproteobacteria</taxon>
        <taxon>Burkholderiales</taxon>
        <taxon>Comamonadaceae</taxon>
        <taxon>Hylemonella</taxon>
    </lineage>
</organism>
<gene>
    <name evidence="3" type="ORF">HGR_01924</name>
</gene>
<evidence type="ECO:0008006" key="5">
    <source>
        <dbReference type="Google" id="ProtNLM"/>
    </source>
</evidence>
<dbReference type="CDD" id="cd07012">
    <property type="entry name" value="PBP2_Bug_TTT"/>
    <property type="match status" value="1"/>
</dbReference>
<evidence type="ECO:0000256" key="2">
    <source>
        <dbReference type="SAM" id="SignalP"/>
    </source>
</evidence>
<feature type="signal peptide" evidence="2">
    <location>
        <begin position="1"/>
        <end position="23"/>
    </location>
</feature>
<evidence type="ECO:0000313" key="3">
    <source>
        <dbReference type="EMBL" id="EGI78283.1"/>
    </source>
</evidence>
<dbReference type="OrthoDB" id="8879498at2"/>
<feature type="chain" id="PRO_5003302641" description="Extra-cytoplasmic solute receptor" evidence="2">
    <location>
        <begin position="24"/>
        <end position="323"/>
    </location>
</feature>
<evidence type="ECO:0000256" key="1">
    <source>
        <dbReference type="ARBA" id="ARBA00006987"/>
    </source>
</evidence>
<name>F3KPM5_9BURK</name>
<dbReference type="STRING" id="887062.HGR_01924"/>
<dbReference type="AlphaFoldDB" id="F3KPM5"/>
<keyword evidence="2" id="KW-0732">Signal</keyword>
<dbReference type="Gene3D" id="3.40.190.10">
    <property type="entry name" value="Periplasmic binding protein-like II"/>
    <property type="match status" value="1"/>
</dbReference>
<keyword evidence="4" id="KW-1185">Reference proteome</keyword>